<dbReference type="Pfam" id="PF12449">
    <property type="entry name" value="DUF3684"/>
    <property type="match status" value="1"/>
</dbReference>
<evidence type="ECO:0000313" key="4">
    <source>
        <dbReference type="Proteomes" id="UP001219933"/>
    </source>
</evidence>
<keyword evidence="4" id="KW-1185">Reference proteome</keyword>
<feature type="region of interest" description="Disordered" evidence="1">
    <location>
        <begin position="1508"/>
        <end position="1552"/>
    </location>
</feature>
<dbReference type="Gene3D" id="3.30.565.10">
    <property type="entry name" value="Histidine kinase-like ATPase, C-terminal domain"/>
    <property type="match status" value="1"/>
</dbReference>
<protein>
    <recommendedName>
        <fullName evidence="2">Sacsin/Nov domain-containing protein</fullName>
    </recommendedName>
</protein>
<dbReference type="InterPro" id="IPR036890">
    <property type="entry name" value="HATPase_C_sf"/>
</dbReference>
<name>A0AAF0EYC0_9BASI</name>
<dbReference type="InterPro" id="IPR058210">
    <property type="entry name" value="SACS/Nov_dom"/>
</dbReference>
<feature type="compositionally biased region" description="Polar residues" evidence="1">
    <location>
        <begin position="1508"/>
        <end position="1528"/>
    </location>
</feature>
<feature type="compositionally biased region" description="Pro residues" evidence="1">
    <location>
        <begin position="1446"/>
        <end position="1459"/>
    </location>
</feature>
<dbReference type="NCBIfam" id="NF047352">
    <property type="entry name" value="P_loop_sacsin"/>
    <property type="match status" value="1"/>
</dbReference>
<reference evidence="3" key="1">
    <citation type="submission" date="2023-03" db="EMBL/GenBank/DDBJ databases">
        <title>Mating type loci evolution in Malassezia.</title>
        <authorList>
            <person name="Coelho M.A."/>
        </authorList>
    </citation>
    <scope>NUCLEOTIDE SEQUENCE</scope>
    <source>
        <strain evidence="3">CBS 11721</strain>
    </source>
</reference>
<accession>A0AAF0EYC0</accession>
<organism evidence="3 4">
    <name type="scientific">Malassezia cuniculi</name>
    <dbReference type="NCBI Taxonomy" id="948313"/>
    <lineage>
        <taxon>Eukaryota</taxon>
        <taxon>Fungi</taxon>
        <taxon>Dikarya</taxon>
        <taxon>Basidiomycota</taxon>
        <taxon>Ustilaginomycotina</taxon>
        <taxon>Malasseziomycetes</taxon>
        <taxon>Malasseziales</taxon>
        <taxon>Malasseziaceae</taxon>
        <taxon>Malassezia</taxon>
    </lineage>
</organism>
<dbReference type="InterPro" id="IPR022155">
    <property type="entry name" value="DUF3684"/>
</dbReference>
<feature type="region of interest" description="Disordered" evidence="1">
    <location>
        <begin position="1369"/>
        <end position="1398"/>
    </location>
</feature>
<proteinExistence type="predicted"/>
<dbReference type="EMBL" id="CP119881">
    <property type="protein sequence ID" value="WFD36491.1"/>
    <property type="molecule type" value="Genomic_DNA"/>
</dbReference>
<feature type="region of interest" description="Disordered" evidence="1">
    <location>
        <begin position="1440"/>
        <end position="1488"/>
    </location>
</feature>
<feature type="domain" description="Sacsin/Nov" evidence="2">
    <location>
        <begin position="27"/>
        <end position="136"/>
    </location>
</feature>
<dbReference type="Pfam" id="PF25794">
    <property type="entry name" value="SACS"/>
    <property type="match status" value="1"/>
</dbReference>
<dbReference type="PANTHER" id="PTHR47839">
    <property type="entry name" value="DOMAIN PROTEIN, PUTATIVE (AFU_ORTHOLOGUE AFUA_6G04830)-RELATED"/>
    <property type="match status" value="1"/>
</dbReference>
<evidence type="ECO:0000256" key="1">
    <source>
        <dbReference type="SAM" id="MobiDB-lite"/>
    </source>
</evidence>
<gene>
    <name evidence="3" type="ORF">MCUN1_003371</name>
</gene>
<evidence type="ECO:0000313" key="3">
    <source>
        <dbReference type="EMBL" id="WFD36491.1"/>
    </source>
</evidence>
<dbReference type="PANTHER" id="PTHR47839:SF1">
    <property type="entry name" value="DOMAIN PROTEIN, PUTATIVE (AFU_ORTHOLOGUE AFUA_6G04830)-RELATED"/>
    <property type="match status" value="1"/>
</dbReference>
<sequence>MALALAQQALRADGRDEEAITVNQRALIDKILARYSAEFTVFRELLQNADDAGASECELRFSTGTASLTGPDASVPLTQWVFRNNGKPFSGDDWHRLRRIAEGNPDPERIGAFGVGFYSLFSVCEEPIVASGDQLLGFFWKGDALYTRRANAPPAEPSSNGAPWTTFFMSLREPTPFPESPLALCRFLATSLTFTAGVRKVALYLDDVPLVQLEKTVGQPGPMAVSRHLDTRSPGRLFTAGAVDITPVRIHATVSQLVLAEAAAEAAKERPSFGQSIVSAFKSGAGLSAMLASAIGIRPQKTHVEADAPTEPQEASLHMRVARVPLRVSADAAFSREIERSTKKRLPHTAPLQIVFGGKDELKDDGALANRVFRGIAPRLEEQGRVFIGFRTHQTTAFSGHLAARFIPTVERESLDLVDRYCARWNTELLAMGAYLARAIYEAEISALGTQWESLGHSQDVEAEKQRLFDAALYTMRFFSFLPSSPATRVCTTLEDRFFACCSRPCISLLSTTGVRSSDSVRLPSAMLAGFVRDIPVIPPAHLESAEVFITQLRTRHMLRDISMDDVFTELGKRTLSVDEMVACLSWWLLVAGHPSYDPSLLSKLVRSASVQLGEGDETRVQALSDVKRVLNTNKVPSHVVMPPTCLVHHVSRRLNLSELSAVFGWPELTIPEWLEYVVSLDSSPAQSVADAHGLTKSPQNAERVLSTLAWAWGGLQAAQKKQVGDILAPVPCIPTRAGMRRPGEAYFESVSLFPDLAVVKLSQPVKGSMEKLLDALHVRRHVDLQIIFDRLVLAGDWSHMDLVDYLARTRTLLSKDEMDRLSRTPMLLDTAGSRVLPSSLYEPKEELKTLGLPTLAWERQWSSTSSEANLLFELGLRRRPPLSLLLERASAETKDPVLRDAALSYLLNEFDMYAGAYSRRSADKYAFVPSRGDEPLMPPSATFTDHSVAVMGWPIANVSPAAALKLQLRPHPSPAQLFERLTAAPPTDQDTARKTFSFLSTVGDLGDTIYAKLKSAPIIPVNGTMHAPRDCYFMPPEDRRPPQFGDVFTYIDFGPAAAHFLRRCGVSDEPAVEELARKIVADPARIYTACGGTEAYLSVLRRIAAELSSIPRDVRNAMQRSAWLVGVQHQRAGEAESDSPSTQAYALKKPSEICRVDDSNAHMLFAPHVYVTPLDDLLEEQLYAPLGSPTLSSLVNESFSVAGRAVDTPKAAAVLETVLERTPLFLFEKMAASRGEVAHDMDWLRRSLKVTEVGGGGLQLTRTLHYAGREFKDTQHCSAMALTQWGTLHLHIAQNLELDWFEVAQALCKHLLTRQRLQEVLLYMTLLSSPLASLKRKGFNVDKILAQHARAKEPLPVAQIEQEDTVLEGLPGGMPSARPPPEAPRPQAEDPLPGWSRQLLDMFPDADPAYVNGLLRSFSDAHVERAGNKMLEGYPKRATATIEQAPPPPKVEAPPPPNMEETTPLQPKVERAPEKPGTPSGDAFPHLPMEKFRRHSLQNSSRGLLQQLKSRWSRPSSLADGTSSIQRPPQGVAGGPGTSVTTHTQGDTSDAAPEAIQRHVRNAIQAARPDASSVIQSRAQPTEVREASSNYCDVTGINTDLRLAGYISGTKVYVSPELDGNATLANNGAAIQRLIEHVYHPVGRIFGVDLRSLSVFCDVSGPSIAFNRGGSIFLNLRYYLAWHDADVKNGRLSTPLVSVYFTLAHELAHNLVAAHNAEHEFYFSSIAEQYFLSLATYISRAGST</sequence>
<dbReference type="SUPFAM" id="SSF55874">
    <property type="entry name" value="ATPase domain of HSP90 chaperone/DNA topoisomerase II/histidine kinase"/>
    <property type="match status" value="1"/>
</dbReference>
<evidence type="ECO:0000259" key="2">
    <source>
        <dbReference type="Pfam" id="PF25794"/>
    </source>
</evidence>
<feature type="compositionally biased region" description="Polar residues" evidence="1">
    <location>
        <begin position="1539"/>
        <end position="1549"/>
    </location>
</feature>
<dbReference type="Proteomes" id="UP001219933">
    <property type="component" value="Chromosome 5"/>
</dbReference>